<comment type="caution">
    <text evidence="6">The sequence shown here is derived from an EMBL/GenBank/DDBJ whole genome shotgun (WGS) entry which is preliminary data.</text>
</comment>
<dbReference type="NCBIfam" id="TIGR00205">
    <property type="entry name" value="fliE"/>
    <property type="match status" value="1"/>
</dbReference>
<dbReference type="AlphaFoldDB" id="A0A367ZNN7"/>
<gene>
    <name evidence="4" type="primary">fliE</name>
    <name evidence="6" type="ORF">OZSIB_0009</name>
</gene>
<evidence type="ECO:0000256" key="4">
    <source>
        <dbReference type="HAMAP-Rule" id="MF_00724"/>
    </source>
</evidence>
<proteinExistence type="inferred from homology"/>
<evidence type="ECO:0000256" key="3">
    <source>
        <dbReference type="ARBA" id="ARBA00023143"/>
    </source>
</evidence>
<sequence>MRVLERSPFVDLPGRLRPAQTNAKEQWYAFAEKLQGAIDEVDGLGKESERLTQDAVLGRVDNLHDVMIAAEKARTAMNLTLEVRGKVIEAYKEIMRMQF</sequence>
<dbReference type="PANTHER" id="PTHR34653:SF1">
    <property type="entry name" value="FLAGELLAR HOOK-BASAL BODY COMPLEX PROTEIN FLIE"/>
    <property type="match status" value="1"/>
</dbReference>
<name>A0A367ZNN7_9BACT</name>
<dbReference type="GO" id="GO:0071973">
    <property type="term" value="P:bacterial-type flagellum-dependent cell motility"/>
    <property type="evidence" value="ECO:0007669"/>
    <property type="project" value="InterPro"/>
</dbReference>
<evidence type="ECO:0000313" key="6">
    <source>
        <dbReference type="EMBL" id="RCK79369.1"/>
    </source>
</evidence>
<comment type="subcellular location">
    <subcellularLocation>
        <location evidence="1 4">Bacterial flagellum basal body</location>
    </subcellularLocation>
</comment>
<keyword evidence="6" id="KW-0969">Cilium</keyword>
<dbReference type="PRINTS" id="PR01006">
    <property type="entry name" value="FLGHOOKFLIE"/>
</dbReference>
<dbReference type="GO" id="GO:0009425">
    <property type="term" value="C:bacterial-type flagellum basal body"/>
    <property type="evidence" value="ECO:0007669"/>
    <property type="project" value="UniProtKB-SubCell"/>
</dbReference>
<dbReference type="Proteomes" id="UP000252355">
    <property type="component" value="Unassembled WGS sequence"/>
</dbReference>
<organism evidence="6 7">
    <name type="scientific">Candidatus Ozemobacter sibiricus</name>
    <dbReference type="NCBI Taxonomy" id="2268124"/>
    <lineage>
        <taxon>Bacteria</taxon>
        <taxon>Candidatus Ozemobacteria</taxon>
        <taxon>Candidatus Ozemobacterales</taxon>
        <taxon>Candidatus Ozemobacteraceae</taxon>
        <taxon>Candidatus Ozemobacter</taxon>
    </lineage>
</organism>
<dbReference type="GO" id="GO:0005198">
    <property type="term" value="F:structural molecule activity"/>
    <property type="evidence" value="ECO:0007669"/>
    <property type="project" value="UniProtKB-UniRule"/>
</dbReference>
<dbReference type="EMBL" id="QOQW01000013">
    <property type="protein sequence ID" value="RCK79369.1"/>
    <property type="molecule type" value="Genomic_DNA"/>
</dbReference>
<dbReference type="HAMAP" id="MF_00724">
    <property type="entry name" value="FliE"/>
    <property type="match status" value="1"/>
</dbReference>
<evidence type="ECO:0000256" key="2">
    <source>
        <dbReference type="ARBA" id="ARBA00009272"/>
    </source>
</evidence>
<evidence type="ECO:0000313" key="7">
    <source>
        <dbReference type="Proteomes" id="UP000252355"/>
    </source>
</evidence>
<dbReference type="PANTHER" id="PTHR34653">
    <property type="match status" value="1"/>
</dbReference>
<evidence type="ECO:0000256" key="5">
    <source>
        <dbReference type="NCBIfam" id="TIGR00205"/>
    </source>
</evidence>
<reference evidence="6 7" key="1">
    <citation type="submission" date="2018-05" db="EMBL/GenBank/DDBJ databases">
        <title>A metagenomic window into the 2 km-deep terrestrial subsurface aquifer revealed taxonomically and functionally diverse microbial community comprising novel uncultured bacterial lineages.</title>
        <authorList>
            <person name="Kadnikov V.V."/>
            <person name="Mardanov A.V."/>
            <person name="Beletsky A.V."/>
            <person name="Banks D."/>
            <person name="Pimenov N.V."/>
            <person name="Frank Y.A."/>
            <person name="Karnachuk O.V."/>
            <person name="Ravin N.V."/>
        </authorList>
    </citation>
    <scope>NUCLEOTIDE SEQUENCE [LARGE SCALE GENOMIC DNA]</scope>
    <source>
        <strain evidence="6">BY5</strain>
    </source>
</reference>
<dbReference type="Pfam" id="PF02049">
    <property type="entry name" value="FliE"/>
    <property type="match status" value="1"/>
</dbReference>
<keyword evidence="6" id="KW-0282">Flagellum</keyword>
<comment type="similarity">
    <text evidence="2 4">Belongs to the FliE family.</text>
</comment>
<accession>A0A367ZNN7</accession>
<dbReference type="InterPro" id="IPR001624">
    <property type="entry name" value="FliE"/>
</dbReference>
<protein>
    <recommendedName>
        <fullName evidence="4 5">Flagellar hook-basal body complex protein FliE</fullName>
    </recommendedName>
</protein>
<keyword evidence="6" id="KW-0966">Cell projection</keyword>
<keyword evidence="3 4" id="KW-0975">Bacterial flagellum</keyword>
<evidence type="ECO:0000256" key="1">
    <source>
        <dbReference type="ARBA" id="ARBA00004117"/>
    </source>
</evidence>
<dbReference type="GO" id="GO:0003774">
    <property type="term" value="F:cytoskeletal motor activity"/>
    <property type="evidence" value="ECO:0007669"/>
    <property type="project" value="InterPro"/>
</dbReference>